<feature type="region of interest" description="Disordered" evidence="2">
    <location>
        <begin position="597"/>
        <end position="621"/>
    </location>
</feature>
<evidence type="ECO:0000259" key="4">
    <source>
        <dbReference type="SMART" id="SM01215"/>
    </source>
</evidence>
<feature type="coiled-coil region" evidence="1">
    <location>
        <begin position="1370"/>
        <end position="1421"/>
    </location>
</feature>
<accession>A0A1E3NY56</accession>
<name>A0A1E3NY56_WICAA</name>
<dbReference type="InterPro" id="IPR019441">
    <property type="entry name" value="FMP27/BLTP2/Hobbit_GFWDK_RBG"/>
</dbReference>
<evidence type="ECO:0000259" key="3">
    <source>
        <dbReference type="SMART" id="SM01214"/>
    </source>
</evidence>
<feature type="domain" description="FMP27 WPPW motif-containing RBG unit" evidence="5">
    <location>
        <begin position="1197"/>
        <end position="1672"/>
    </location>
</feature>
<gene>
    <name evidence="6" type="ORF">WICANDRAFT_58053</name>
</gene>
<dbReference type="InterPro" id="IPR045167">
    <property type="entry name" value="Hobbit"/>
</dbReference>
<dbReference type="Proteomes" id="UP000094112">
    <property type="component" value="Unassembled WGS sequence"/>
</dbReference>
<keyword evidence="1" id="KW-0175">Coiled coil</keyword>
<evidence type="ECO:0008006" key="8">
    <source>
        <dbReference type="Google" id="ProtNLM"/>
    </source>
</evidence>
<evidence type="ECO:0000256" key="2">
    <source>
        <dbReference type="SAM" id="MobiDB-lite"/>
    </source>
</evidence>
<sequence length="2146" mass="247373">MTSFPKLWPKVELKLSIENPIFLVKSPLLQQFYKILVLKFSLISVEFKTTRTLEDDQMFYSTSQVVNLANTKLKYIDTHDELDETALFWDDIDLKQTVDLVPQLQVSTFLISQSSILDLSNLKVLHGINSLIGELYQMTKPLFDQYKHDLVACGCIEKEQQKVQTLDTSSSDGEICDENTVTNDSLADLIPQWISQIVYVSNNTSIILGSRSLLIPKDLVKNIDPLSKNDLINGDLRKIAVTIEKWSISLLSQAGKIELENTTSSNSSLEDDDKGLLDSFSDEVSVKEGWKLKFESTKLLGKVVSESSKKHALADKVFLKIPICSILVGPMVEDVEQLSIDFNLEKIDIFYSVMTHFIIISSLHLLRNTIFEFLQYSEKSDVPKTPSSPEKKAGIEELLDRVHLNFNIDYLDLIFVAPDRMKLKCEVNRASAIVLPKSPILLNSHYMRLCAESPTTPGYWSRILTAVNGSTQVNIQDILANNDENTWFNLANESCHLTIPHQFIIYKVFENISVMAKTLRQLHHSLKYNTDEIVINPKAKPAHKIPRTNLKSNRLLFSMDDDPFEAELNMIFQIGLVEQKMRLEKTKMFDARISEELQNQRQKAPKSATFPTSNIGHDVNSDLPNISNKRKFLKGKPARFSSNSSAKLAPDFNKIFDVRQNALEKLHKMREGFSKSWIARIRAYKKNQEREFQQNFKYLWGNLNMDHLPQDFNKKVLDFVTSPSLFILALEDVDLNIAKPSFGIEGIPDFIYDVGKGKPKDSQYSTLIPLFFDLKLGELRCHLRDYPLPFIYMPRMTKAQDKNLSAVRIHGDVVIGENTIKSHKEVREVYVPLVPGCREFDEDNLYSIEVPKTLTSIKFYTKLDWDLNSADTTKVTWGTSYQPCIQQIMLNLDNFTKPPIDPSEKVGFWDKLRANFHARFSFHWKQNGGFDVIFKGSKNPYDICGIASGFLLGFKDGVTLSVNEKDDPREFLVANSNIVMFAVPNHLAEPLLVWCRETEKSIFLANQSTNFQGSTYGYYFNVDEIPDAAQVDIMAEHYLEKVAIKLSGGVQFNLAFFFERKTDDGNERTSDFISHDEVLLCNPKYVEDRDNYDAYYQFRSHYIHMGLTLVSKSEDAYNTIQLTPAMFEHFFKWWHMFSNTFPVRHGKLFGPEKATKKFARHLYTIKYQAIADPLFITHVYHDHDLKRQDQDKLSSVGIKSRASNFVLDLHQRKELTYEHNPKLDVTKKIMRMGFNIGQVSMTDLDMRTMNGLFELDKDLNMARKRATGEKTSHNHHVEVFDGDKSWFDIRDFTEIGTSTLDGYKSSVQIHPLMFTPSFMYFKRNDHGDKFQINIDTGERIRPFGKEKFHNCLFSGHDSNKVQQDSFTTRIDELTSKRKEKLAQVEQMETTFPQTPTAHRDISQLQLEIRKLNHAIQFVRDLAMANEARSPTEVIENSSFDFNINDDFEQSPFRNKFIIHNMLLKWNDKNRDVVYKYVYLFEMTSQFSKFMQHKSLGQIEDIIEAQARRAEHSRFSRQATHVTQATYESKGLAETETHPYDKSVNETRASEKLKNFEDELYEIPIDFSYITQENYLLKLISPQIQLQSENSKDSAVMIVAPNIELKVLAFDVNDTDNEYNENIVEQRFGAVLTDASAFVFYDDDIQSRHNVIFSNSNYGSTTSWPPWVGIELCYDGAFLKNHMLMEKTSVVLRYDKPDESYFVNDKENSINKMSCDLSQAVFKCDARQYYSLYTMIMSLLIYNEPRNVKLKEKESKMLLRLDVNDISSLKDRILKLQESIRQMKKIENNLTGRRSILDDVERNDLLVVSTKKEEAMEEVYLLMHVALLGGRQAKASDDYLEWDIRADDIKLHMLDDERLPFLDVLLTNSHFKRVEGSDRSNRNIVVIETVEVLNLEKDTQLPVLFAPYENHKRRKDSNKKSKGHYNVKQQPPPMIHVIWKMDNPVGGIRVIRKFEVGLEPLQLNVDQFTGEKIMKYAFPDSIKSSINGNQPSAKKSIFSFKSKDGSVNGNGSASHIIHGLDEEDDDQDDDEEIEEMIRRASNYLSIVSFKFKSCVISVTFRGHGSKRLVNVTDFALTLPEMTFTNQTWTLLDLTMEIKKFAIKALLSHTGSILGNKMVNHGRKRFDRPNRDNIRRSTSRISSFRSSN</sequence>
<dbReference type="SMART" id="SM01216">
    <property type="entry name" value="Fmp27_WPPW"/>
    <property type="match status" value="1"/>
</dbReference>
<feature type="domain" description="FMP27/BLTP2/Hobbit GFWDK motif-containing RBG unit" evidence="3">
    <location>
        <begin position="785"/>
        <end position="943"/>
    </location>
</feature>
<dbReference type="EMBL" id="KV454213">
    <property type="protein sequence ID" value="ODQ57632.1"/>
    <property type="molecule type" value="Genomic_DNA"/>
</dbReference>
<dbReference type="Pfam" id="PF10344">
    <property type="entry name" value="Hobbit"/>
    <property type="match status" value="1"/>
</dbReference>
<dbReference type="SMART" id="SM01214">
    <property type="entry name" value="Fmp27_GFWDK"/>
    <property type="match status" value="1"/>
</dbReference>
<feature type="domain" description="FMP27 SW motif-containing RBG unit" evidence="4">
    <location>
        <begin position="664"/>
        <end position="767"/>
    </location>
</feature>
<dbReference type="PANTHER" id="PTHR15678">
    <property type="entry name" value="ANTIGEN MLAA-22-RELATED"/>
    <property type="match status" value="1"/>
</dbReference>
<dbReference type="InterPro" id="IPR019449">
    <property type="entry name" value="FMP27_WPPW_RBG"/>
</dbReference>
<evidence type="ECO:0000259" key="5">
    <source>
        <dbReference type="SMART" id="SM01216"/>
    </source>
</evidence>
<proteinExistence type="predicted"/>
<dbReference type="PANTHER" id="PTHR15678:SF15">
    <property type="entry name" value="PROTEIN FMP27, MITOCHONDRIAL"/>
    <property type="match status" value="1"/>
</dbReference>
<protein>
    <recommendedName>
        <fullName evidence="8">FMP27 GFWDK domain-containing protein</fullName>
    </recommendedName>
</protein>
<dbReference type="OrthoDB" id="1562405at2759"/>
<organism evidence="6 7">
    <name type="scientific">Wickerhamomyces anomalus (strain ATCC 58044 / CBS 1984 / NCYC 433 / NRRL Y-366-8)</name>
    <name type="common">Yeast</name>
    <name type="synonym">Hansenula anomala</name>
    <dbReference type="NCBI Taxonomy" id="683960"/>
    <lineage>
        <taxon>Eukaryota</taxon>
        <taxon>Fungi</taxon>
        <taxon>Dikarya</taxon>
        <taxon>Ascomycota</taxon>
        <taxon>Saccharomycotina</taxon>
        <taxon>Saccharomycetes</taxon>
        <taxon>Phaffomycetales</taxon>
        <taxon>Wickerhamomycetaceae</taxon>
        <taxon>Wickerhamomyces</taxon>
    </lineage>
</organism>
<evidence type="ECO:0000256" key="1">
    <source>
        <dbReference type="SAM" id="Coils"/>
    </source>
</evidence>
<evidence type="ECO:0000313" key="7">
    <source>
        <dbReference type="Proteomes" id="UP000094112"/>
    </source>
</evidence>
<feature type="compositionally biased region" description="Acidic residues" evidence="2">
    <location>
        <begin position="2020"/>
        <end position="2030"/>
    </location>
</feature>
<keyword evidence="7" id="KW-1185">Reference proteome</keyword>
<dbReference type="STRING" id="683960.A0A1E3NY56"/>
<dbReference type="RefSeq" id="XP_019036839.1">
    <property type="nucleotide sequence ID" value="XM_019182815.1"/>
</dbReference>
<feature type="region of interest" description="Disordered" evidence="2">
    <location>
        <begin position="2008"/>
        <end position="2030"/>
    </location>
</feature>
<reference evidence="6 7" key="1">
    <citation type="journal article" date="2016" name="Proc. Natl. Acad. Sci. U.S.A.">
        <title>Comparative genomics of biotechnologically important yeasts.</title>
        <authorList>
            <person name="Riley R."/>
            <person name="Haridas S."/>
            <person name="Wolfe K.H."/>
            <person name="Lopes M.R."/>
            <person name="Hittinger C.T."/>
            <person name="Goeker M."/>
            <person name="Salamov A.A."/>
            <person name="Wisecaver J.H."/>
            <person name="Long T.M."/>
            <person name="Calvey C.H."/>
            <person name="Aerts A.L."/>
            <person name="Barry K.W."/>
            <person name="Choi C."/>
            <person name="Clum A."/>
            <person name="Coughlan A.Y."/>
            <person name="Deshpande S."/>
            <person name="Douglass A.P."/>
            <person name="Hanson S.J."/>
            <person name="Klenk H.-P."/>
            <person name="LaButti K.M."/>
            <person name="Lapidus A."/>
            <person name="Lindquist E.A."/>
            <person name="Lipzen A.M."/>
            <person name="Meier-Kolthoff J.P."/>
            <person name="Ohm R.A."/>
            <person name="Otillar R.P."/>
            <person name="Pangilinan J.L."/>
            <person name="Peng Y."/>
            <person name="Rokas A."/>
            <person name="Rosa C.A."/>
            <person name="Scheuner C."/>
            <person name="Sibirny A.A."/>
            <person name="Slot J.C."/>
            <person name="Stielow J.B."/>
            <person name="Sun H."/>
            <person name="Kurtzman C.P."/>
            <person name="Blackwell M."/>
            <person name="Grigoriev I.V."/>
            <person name="Jeffries T.W."/>
        </authorList>
    </citation>
    <scope>NUCLEOTIDE SEQUENCE [LARGE SCALE GENOMIC DNA]</scope>
    <source>
        <strain evidence="7">ATCC 58044 / CBS 1984 / NCYC 433 / NRRL Y-366-8</strain>
    </source>
</reference>
<dbReference type="SMART" id="SM01215">
    <property type="entry name" value="Fmp27_SW"/>
    <property type="match status" value="1"/>
</dbReference>
<dbReference type="GeneID" id="30200061"/>
<evidence type="ECO:0000313" key="6">
    <source>
        <dbReference type="EMBL" id="ODQ57632.1"/>
    </source>
</evidence>
<dbReference type="InterPro" id="IPR019415">
    <property type="entry name" value="FMP27_SW_RBG"/>
</dbReference>